<dbReference type="RefSeq" id="WP_103428357.1">
    <property type="nucleotide sequence ID" value="NZ_CP026314.1"/>
</dbReference>
<accession>A0A2I8VU21</accession>
<geneLocation type="plasmid" evidence="2 3">
    <name>unnamed5</name>
</geneLocation>
<protein>
    <recommendedName>
        <fullName evidence="4">C2H2-type domain-containing protein</fullName>
    </recommendedName>
</protein>
<evidence type="ECO:0000313" key="2">
    <source>
        <dbReference type="EMBL" id="AUV84679.1"/>
    </source>
</evidence>
<reference evidence="2 3" key="1">
    <citation type="submission" date="2018-01" db="EMBL/GenBank/DDBJ databases">
        <title>Complete genome sequence of Salinigranum rubrum GX10T, an extremely halophilic archaeon isolated from a marine solar saltern.</title>
        <authorList>
            <person name="Han S."/>
        </authorList>
    </citation>
    <scope>NUCLEOTIDE SEQUENCE [LARGE SCALE GENOMIC DNA]</scope>
    <source>
        <strain evidence="2 3">GX10</strain>
        <plasmid evidence="3">Plasmid unnamed5</plasmid>
    </source>
</reference>
<dbReference type="AlphaFoldDB" id="A0A2I8VU21"/>
<keyword evidence="2" id="KW-0614">Plasmid</keyword>
<evidence type="ECO:0008006" key="4">
    <source>
        <dbReference type="Google" id="ProtNLM"/>
    </source>
</evidence>
<evidence type="ECO:0000256" key="1">
    <source>
        <dbReference type="SAM" id="MobiDB-lite"/>
    </source>
</evidence>
<keyword evidence="3" id="KW-1185">Reference proteome</keyword>
<dbReference type="Proteomes" id="UP000236584">
    <property type="component" value="Plasmid unnamed5"/>
</dbReference>
<sequence>MTELDLGDVLLAAHSRAAVLDDYVFGLGTFDPALPHHGTPRRCPFCGDVYRVHAGFADHRDRCEERPNPGANPAGSVRTDGGNRPFLLRPCRSRRCGGKVTLHRRIEDREPPAWRCEECLTTFEAVQETLRTDGGSVQRSLDEAANDYPYLADGLTLGTVCEHPPSGAWCVVLDVRDDGRVTVLNLDEVGCDHIALFEDCEGCVEHARLGRDVARSNEGGQYHAAPDAFRVLGPVHPDHQRDGGESA</sequence>
<dbReference type="KEGG" id="srub:C2R22_24425"/>
<dbReference type="GeneID" id="35595311"/>
<name>A0A2I8VU21_9EURY</name>
<dbReference type="EMBL" id="CP026314">
    <property type="protein sequence ID" value="AUV84679.1"/>
    <property type="molecule type" value="Genomic_DNA"/>
</dbReference>
<feature type="region of interest" description="Disordered" evidence="1">
    <location>
        <begin position="62"/>
        <end position="86"/>
    </location>
</feature>
<proteinExistence type="predicted"/>
<evidence type="ECO:0000313" key="3">
    <source>
        <dbReference type="Proteomes" id="UP000236584"/>
    </source>
</evidence>
<dbReference type="OrthoDB" id="200371at2157"/>
<organism evidence="2 3">
    <name type="scientific">Salinigranum rubrum</name>
    <dbReference type="NCBI Taxonomy" id="755307"/>
    <lineage>
        <taxon>Archaea</taxon>
        <taxon>Methanobacteriati</taxon>
        <taxon>Methanobacteriota</taxon>
        <taxon>Stenosarchaea group</taxon>
        <taxon>Halobacteria</taxon>
        <taxon>Halobacteriales</taxon>
        <taxon>Haloferacaceae</taxon>
        <taxon>Salinigranum</taxon>
    </lineage>
</organism>
<gene>
    <name evidence="2" type="ORF">C2R22_24425</name>
</gene>